<geneLocation type="plasmid" evidence="6">
    <name>pSM151B_Rh01</name>
</geneLocation>
<organism evidence="6 7">
    <name type="scientific">Rhizobium leguminosarum</name>
    <dbReference type="NCBI Taxonomy" id="384"/>
    <lineage>
        <taxon>Bacteria</taxon>
        <taxon>Pseudomonadati</taxon>
        <taxon>Pseudomonadota</taxon>
        <taxon>Alphaproteobacteria</taxon>
        <taxon>Hyphomicrobiales</taxon>
        <taxon>Rhizobiaceae</taxon>
        <taxon>Rhizobium/Agrobacterium group</taxon>
        <taxon>Rhizobium</taxon>
    </lineage>
</organism>
<dbReference type="CDD" id="cd01536">
    <property type="entry name" value="PBP1_ABC_sugar_binding-like"/>
    <property type="match status" value="1"/>
</dbReference>
<dbReference type="SUPFAM" id="SSF53822">
    <property type="entry name" value="Periplasmic binding protein-like I"/>
    <property type="match status" value="1"/>
</dbReference>
<dbReference type="InterPro" id="IPR025997">
    <property type="entry name" value="SBP_2_dom"/>
</dbReference>
<evidence type="ECO:0000256" key="3">
    <source>
        <dbReference type="ARBA" id="ARBA00022729"/>
    </source>
</evidence>
<dbReference type="PANTHER" id="PTHR46847">
    <property type="entry name" value="D-ALLOSE-BINDING PERIPLASMIC PROTEIN-RELATED"/>
    <property type="match status" value="1"/>
</dbReference>
<comment type="caution">
    <text evidence="6">The sequence shown here is derived from an EMBL/GenBank/DDBJ whole genome shotgun (WGS) entry which is preliminary data.</text>
</comment>
<dbReference type="GO" id="GO:0030246">
    <property type="term" value="F:carbohydrate binding"/>
    <property type="evidence" value="ECO:0007669"/>
    <property type="project" value="UniProtKB-ARBA"/>
</dbReference>
<evidence type="ECO:0000259" key="5">
    <source>
        <dbReference type="Pfam" id="PF13407"/>
    </source>
</evidence>
<proteinExistence type="inferred from homology"/>
<reference evidence="6 7" key="1">
    <citation type="submission" date="2019-02" db="EMBL/GenBank/DDBJ databases">
        <title>The genomic architecture of introgression among sibling species of bacteria.</title>
        <authorList>
            <person name="Cavassim M.I.A."/>
            <person name="Moeskjaer S."/>
            <person name="Moslemi C."/>
            <person name="Fields B."/>
            <person name="Bachmann A."/>
            <person name="Vilhjalmsson B."/>
            <person name="Schierup M.H."/>
            <person name="Young J.P.W."/>
            <person name="Andersen S.U."/>
        </authorList>
    </citation>
    <scope>NUCLEOTIDE SEQUENCE [LARGE SCALE GENOMIC DNA]</scope>
    <source>
        <strain evidence="6 7">SM151B</strain>
        <plasmid evidence="6">pSM151B_Rh01</plasmid>
    </source>
</reference>
<evidence type="ECO:0000313" key="6">
    <source>
        <dbReference type="EMBL" id="TAW25540.1"/>
    </source>
</evidence>
<comment type="similarity">
    <text evidence="2">Belongs to the bacterial solute-binding protein 2 family.</text>
</comment>
<comment type="subcellular location">
    <subcellularLocation>
        <location evidence="1">Cell envelope</location>
    </subcellularLocation>
</comment>
<dbReference type="AlphaFoldDB" id="A0ABD7PM92"/>
<dbReference type="EMBL" id="SIPS01000002">
    <property type="protein sequence ID" value="TAW25540.1"/>
    <property type="molecule type" value="Genomic_DNA"/>
</dbReference>
<accession>A0ABD7PM92</accession>
<dbReference type="PANTHER" id="PTHR46847:SF1">
    <property type="entry name" value="D-ALLOSE-BINDING PERIPLASMIC PROTEIN-RELATED"/>
    <property type="match status" value="1"/>
</dbReference>
<protein>
    <submittedName>
        <fullName evidence="6">Sugar ABC transporter substrate-binding protein</fullName>
    </submittedName>
</protein>
<keyword evidence="6" id="KW-0614">Plasmid</keyword>
<dbReference type="Gene3D" id="3.40.50.2300">
    <property type="match status" value="2"/>
</dbReference>
<sequence>MRLVIFLAITSLAISPAASAQDGPPGITDRTVFQAFNPSLPDCSKPPGLTNVLAYVQENEREFLQGVNNGLAMAARDRGLQYKRSLAENDVGKAVAEIQSFRAAKVGALVATSSDPTAVSSSLQQTIWSGAFVGTIVPPPATLLLNAPQYATGKALTDAAIAHINIKLGGKANVVLFTQDTMEFLTPRFEAMRDGLAKIPGVTIVADIAPSPVTKESGFATMNTILLANPDIDVVLGGDAVVLGALKALRAAGKDRPDQFLGGIDGEPEAVFEIKKGDSPFKASISLSSPVFGYAMGQFAADWLDGKTVPKAMDILPIALQSDNIAQYEADWANPAAVFADPVRRGDYLRMYGNICYDIRDQYVNFPWSSEMNN</sequence>
<dbReference type="Pfam" id="PF13407">
    <property type="entry name" value="Peripla_BP_4"/>
    <property type="match status" value="1"/>
</dbReference>
<keyword evidence="3 4" id="KW-0732">Signal</keyword>
<evidence type="ECO:0000256" key="4">
    <source>
        <dbReference type="SAM" id="SignalP"/>
    </source>
</evidence>
<dbReference type="InterPro" id="IPR028082">
    <property type="entry name" value="Peripla_BP_I"/>
</dbReference>
<evidence type="ECO:0000313" key="7">
    <source>
        <dbReference type="Proteomes" id="UP000292036"/>
    </source>
</evidence>
<feature type="domain" description="Periplasmic binding protein" evidence="5">
    <location>
        <begin position="61"/>
        <end position="307"/>
    </location>
</feature>
<gene>
    <name evidence="6" type="ORF">ELI19_27520</name>
</gene>
<evidence type="ECO:0000256" key="1">
    <source>
        <dbReference type="ARBA" id="ARBA00004196"/>
    </source>
</evidence>
<dbReference type="GO" id="GO:0030313">
    <property type="term" value="C:cell envelope"/>
    <property type="evidence" value="ECO:0007669"/>
    <property type="project" value="UniProtKB-SubCell"/>
</dbReference>
<feature type="chain" id="PRO_5044784748" evidence="4">
    <location>
        <begin position="21"/>
        <end position="374"/>
    </location>
</feature>
<dbReference type="Proteomes" id="UP000292036">
    <property type="component" value="Unassembled WGS sequence"/>
</dbReference>
<evidence type="ECO:0000256" key="2">
    <source>
        <dbReference type="ARBA" id="ARBA00007639"/>
    </source>
</evidence>
<feature type="signal peptide" evidence="4">
    <location>
        <begin position="1"/>
        <end position="20"/>
    </location>
</feature>
<name>A0ABD7PM92_RHILE</name>